<dbReference type="Proteomes" id="UP001597260">
    <property type="component" value="Unassembled WGS sequence"/>
</dbReference>
<accession>A0ABW3YBN6</accession>
<organism evidence="1 2">
    <name type="scientific">Micromonospora sonneratiae</name>
    <dbReference type="NCBI Taxonomy" id="1184706"/>
    <lineage>
        <taxon>Bacteria</taxon>
        <taxon>Bacillati</taxon>
        <taxon>Actinomycetota</taxon>
        <taxon>Actinomycetes</taxon>
        <taxon>Micromonosporales</taxon>
        <taxon>Micromonosporaceae</taxon>
        <taxon>Micromonospora</taxon>
    </lineage>
</organism>
<evidence type="ECO:0000313" key="1">
    <source>
        <dbReference type="EMBL" id="MFD1321589.1"/>
    </source>
</evidence>
<evidence type="ECO:0000313" key="2">
    <source>
        <dbReference type="Proteomes" id="UP001597260"/>
    </source>
</evidence>
<protein>
    <recommendedName>
        <fullName evidence="3">DUF5667 domain-containing protein</fullName>
    </recommendedName>
</protein>
<keyword evidence="2" id="KW-1185">Reference proteome</keyword>
<dbReference type="RefSeq" id="WP_377569759.1">
    <property type="nucleotide sequence ID" value="NZ_JBHTMP010000013.1"/>
</dbReference>
<gene>
    <name evidence="1" type="ORF">ACFQ4H_10870</name>
</gene>
<name>A0ABW3YBN6_9ACTN</name>
<proteinExistence type="predicted"/>
<evidence type="ECO:0008006" key="3">
    <source>
        <dbReference type="Google" id="ProtNLM"/>
    </source>
</evidence>
<reference evidence="2" key="1">
    <citation type="journal article" date="2019" name="Int. J. Syst. Evol. Microbiol.">
        <title>The Global Catalogue of Microorganisms (GCM) 10K type strain sequencing project: providing services to taxonomists for standard genome sequencing and annotation.</title>
        <authorList>
            <consortium name="The Broad Institute Genomics Platform"/>
            <consortium name="The Broad Institute Genome Sequencing Center for Infectious Disease"/>
            <person name="Wu L."/>
            <person name="Ma J."/>
        </authorList>
    </citation>
    <scope>NUCLEOTIDE SEQUENCE [LARGE SCALE GENOMIC DNA]</scope>
    <source>
        <strain evidence="2">JCM 31037</strain>
    </source>
</reference>
<dbReference type="EMBL" id="JBHTMP010000013">
    <property type="protein sequence ID" value="MFD1321589.1"/>
    <property type="molecule type" value="Genomic_DNA"/>
</dbReference>
<comment type="caution">
    <text evidence="1">The sequence shown here is derived from an EMBL/GenBank/DDBJ whole genome shotgun (WGS) entry which is preliminary data.</text>
</comment>
<sequence length="285" mass="31043">MRSPVTDRRRLCPRGLLPLTTAVLFTLTAAVLFTLGPSPSPAHADGPADDAAVVFCLSRAERPRLVDAAVALGLATPGSTPERLTAHGEERDVEGWRRDRRADFDRACRALVAARQHETGTAGEKSSGFLTLLLPALISGAVGWFFSAQLATAGTRRVQADALRAAIRAFVNASEGFVRQQQETRAGLPPDDEEVHTRRAELAAGLDQVASAKRWWRLPERLSEDLYGDTLGPRMTQDWFPLTSAEKDARAAVLRASLGRFSAEAEQVAQAVQSSGLPRPRMWRR</sequence>